<dbReference type="AlphaFoldDB" id="A0A4S4LVB6"/>
<name>A0A4S4LVB6_9AGAM</name>
<sequence>MTTVSQPSNGHPGPSNGTMYDIVPEHQYTESNVSPSLASVNGFSQSPYVLHNEEIVSHLYHSGFQTGNYADTILHVQQNIYRLHAIILSRSPYLVHLMSTSPQTGGQRVIYVHLEHEPEVTHEGFAIALGFLYSSISLNLIRPENARGVLAAGCLLGGMDDLCGHAYEACQQSIRLDTINEWLDFIDTIPSTDSGATPELPSSSVFGLYAQRLRNDVFHFLVVTLPSALEIHRQAPPAPEASAAPPPNGRETLLQTFARVPFDLFKVAIESPTFQIGSDRARFQFAKDVIKLRNRGIARGAGAEETVVLAFGGGSPGGSAVHVTRKLRKRPLWKVSTAMLSCPEFIDFLSLVLRKNASYNCSTFLSSTVLARFFDRLLTQPAEGIFDSIRLHSILLFNSGPFSPSLAPTLAAMSYIPPYIAYFIGDERSPRHCNIMATDPNPLVWFDLHTPQVALETRTTIYQGVDNTTPAATFDWIAGTHLGTATIRGRTMHMTELVRFTTDNVNLRIFDSVGFDGFPHQFAWYKRGRGAYTLYMVVQDGTEARLSNSLATFDRMREMSPVGLAFGMLQYTFTHEELFFNAVLALVVNLWLELHID</sequence>
<comment type="caution">
    <text evidence="3">The sequence shown here is derived from an EMBL/GenBank/DDBJ whole genome shotgun (WGS) entry which is preliminary data.</text>
</comment>
<protein>
    <recommendedName>
        <fullName evidence="2">BTB domain-containing protein</fullName>
    </recommendedName>
</protein>
<reference evidence="3 4" key="1">
    <citation type="submission" date="2019-02" db="EMBL/GenBank/DDBJ databases">
        <title>Genome sequencing of the rare red list fungi Bondarzewia mesenterica.</title>
        <authorList>
            <person name="Buettner E."/>
            <person name="Kellner H."/>
        </authorList>
    </citation>
    <scope>NUCLEOTIDE SEQUENCE [LARGE SCALE GENOMIC DNA]</scope>
    <source>
        <strain evidence="3 4">DSM 108281</strain>
    </source>
</reference>
<dbReference type="EMBL" id="SGPL01000156">
    <property type="protein sequence ID" value="THH16459.1"/>
    <property type="molecule type" value="Genomic_DNA"/>
</dbReference>
<dbReference type="Proteomes" id="UP000310158">
    <property type="component" value="Unassembled WGS sequence"/>
</dbReference>
<dbReference type="Gene3D" id="3.30.710.10">
    <property type="entry name" value="Potassium Channel Kv1.1, Chain A"/>
    <property type="match status" value="1"/>
</dbReference>
<evidence type="ECO:0000313" key="4">
    <source>
        <dbReference type="Proteomes" id="UP000310158"/>
    </source>
</evidence>
<gene>
    <name evidence="3" type="ORF">EW146_g4183</name>
</gene>
<dbReference type="SMART" id="SM00225">
    <property type="entry name" value="BTB"/>
    <property type="match status" value="1"/>
</dbReference>
<keyword evidence="4" id="KW-1185">Reference proteome</keyword>
<organism evidence="3 4">
    <name type="scientific">Bondarzewia mesenterica</name>
    <dbReference type="NCBI Taxonomy" id="1095465"/>
    <lineage>
        <taxon>Eukaryota</taxon>
        <taxon>Fungi</taxon>
        <taxon>Dikarya</taxon>
        <taxon>Basidiomycota</taxon>
        <taxon>Agaricomycotina</taxon>
        <taxon>Agaricomycetes</taxon>
        <taxon>Russulales</taxon>
        <taxon>Bondarzewiaceae</taxon>
        <taxon>Bondarzewia</taxon>
    </lineage>
</organism>
<dbReference type="PANTHER" id="PTHR47369">
    <property type="entry name" value="BTB/POZ DOMAIN-CONTAINING PROTEIN"/>
    <property type="match status" value="1"/>
</dbReference>
<evidence type="ECO:0000313" key="3">
    <source>
        <dbReference type="EMBL" id="THH16459.1"/>
    </source>
</evidence>
<feature type="region of interest" description="Disordered" evidence="1">
    <location>
        <begin position="1"/>
        <end position="21"/>
    </location>
</feature>
<dbReference type="PROSITE" id="PS50097">
    <property type="entry name" value="BTB"/>
    <property type="match status" value="1"/>
</dbReference>
<feature type="domain" description="BTB" evidence="2">
    <location>
        <begin position="70"/>
        <end position="135"/>
    </location>
</feature>
<dbReference type="OrthoDB" id="6359943at2759"/>
<dbReference type="SUPFAM" id="SSF54695">
    <property type="entry name" value="POZ domain"/>
    <property type="match status" value="1"/>
</dbReference>
<proteinExistence type="predicted"/>
<dbReference type="InterPro" id="IPR000210">
    <property type="entry name" value="BTB/POZ_dom"/>
</dbReference>
<dbReference type="InterPro" id="IPR011333">
    <property type="entry name" value="SKP1/BTB/POZ_sf"/>
</dbReference>
<evidence type="ECO:0000259" key="2">
    <source>
        <dbReference type="PROSITE" id="PS50097"/>
    </source>
</evidence>
<accession>A0A4S4LVB6</accession>
<evidence type="ECO:0000256" key="1">
    <source>
        <dbReference type="SAM" id="MobiDB-lite"/>
    </source>
</evidence>
<dbReference type="PANTHER" id="PTHR47369:SF2">
    <property type="entry name" value="BTB_POZ DOMAIN-CONTAINING PROTEIN 2"/>
    <property type="match status" value="1"/>
</dbReference>